<evidence type="ECO:0000313" key="2">
    <source>
        <dbReference type="Proteomes" id="UP000477386"/>
    </source>
</evidence>
<sequence length="132" mass="15837">MQPIRYINHQNTVWYSVTDYVRLLLDTRTIARVRPSILRKRHRSSKDPEELVLAKLNQLNAAYQLRINQDLFADWVVFEHLHRVLKPFLIRPADWTNPNSLFHKTRVYIDRPKQSPKPDVGDDYFEEIEIQV</sequence>
<comment type="caution">
    <text evidence="1">The sequence shown here is derived from an EMBL/GenBank/DDBJ whole genome shotgun (WGS) entry which is preliminary data.</text>
</comment>
<keyword evidence="2" id="KW-1185">Reference proteome</keyword>
<name>A0A6M0INX6_9BACT</name>
<gene>
    <name evidence="1" type="ORF">GK091_24495</name>
</gene>
<dbReference type="RefSeq" id="WP_164043203.1">
    <property type="nucleotide sequence ID" value="NZ_JAAGNZ010000003.1"/>
</dbReference>
<reference evidence="1 2" key="1">
    <citation type="submission" date="2020-02" db="EMBL/GenBank/DDBJ databases">
        <title>Draft genome sequence of two Spirosoma agri KCTC 52727 and Spirosoma terrae KCTC 52035.</title>
        <authorList>
            <person name="Rojas J."/>
            <person name="Ambika Manirajan B."/>
            <person name="Ratering S."/>
            <person name="Suarez C."/>
            <person name="Schnell S."/>
        </authorList>
    </citation>
    <scope>NUCLEOTIDE SEQUENCE [LARGE SCALE GENOMIC DNA]</scope>
    <source>
        <strain evidence="1 2">KCTC 52727</strain>
    </source>
</reference>
<evidence type="ECO:0000313" key="1">
    <source>
        <dbReference type="EMBL" id="NEU70060.1"/>
    </source>
</evidence>
<dbReference type="AlphaFoldDB" id="A0A6M0INX6"/>
<proteinExistence type="predicted"/>
<organism evidence="1 2">
    <name type="scientific">Spirosoma agri</name>
    <dbReference type="NCBI Taxonomy" id="1987381"/>
    <lineage>
        <taxon>Bacteria</taxon>
        <taxon>Pseudomonadati</taxon>
        <taxon>Bacteroidota</taxon>
        <taxon>Cytophagia</taxon>
        <taxon>Cytophagales</taxon>
        <taxon>Cytophagaceae</taxon>
        <taxon>Spirosoma</taxon>
    </lineage>
</organism>
<accession>A0A6M0INX6</accession>
<dbReference type="Proteomes" id="UP000477386">
    <property type="component" value="Unassembled WGS sequence"/>
</dbReference>
<protein>
    <submittedName>
        <fullName evidence="1">Uncharacterized protein</fullName>
    </submittedName>
</protein>
<dbReference type="EMBL" id="JAAGNZ010000003">
    <property type="protein sequence ID" value="NEU70060.1"/>
    <property type="molecule type" value="Genomic_DNA"/>
</dbReference>